<dbReference type="InterPro" id="IPR008920">
    <property type="entry name" value="TF_FadR/GntR_C"/>
</dbReference>
<evidence type="ECO:0000313" key="6">
    <source>
        <dbReference type="EMBL" id="PII36022.1"/>
    </source>
</evidence>
<sequence>MRRAIQASTQTARDEETGESGESGDSERRLRYELIRQRLRQAIVEQRVAPGLVLLEGPVAKVFGTSRIPVRKAFELLHAEGLLSTFDGRGYLVARPGQAVQPQRLTLDAQALGLEAGQATIHIPSESERIHDELEQSISIAMIFGRFQIDESAAMDHFNVNRVALREVLSRLVDRGLVEKSTYAAWRVAALTARAVNQDFELLALLAPAALRESGPRLDRDMLASLRHSLQGATAPGIPDTQETLRLEQRLEQRVEQHLHGDFLARHPNDKLVGMLQQCQMPWLIHSTFCRMFPQSPNPPLTENCRQIVDALWEGEYERAAQALQDYLAQARKRAQLQLKVLAVLPETQLPAYLVRQT</sequence>
<protein>
    <submittedName>
        <fullName evidence="6">GntR family transcriptional regulator</fullName>
    </submittedName>
</protein>
<dbReference type="EMBL" id="PEKC01000027">
    <property type="protein sequence ID" value="PII36022.1"/>
    <property type="molecule type" value="Genomic_DNA"/>
</dbReference>
<dbReference type="InterPro" id="IPR036390">
    <property type="entry name" value="WH_DNA-bd_sf"/>
</dbReference>
<keyword evidence="2" id="KW-0238">DNA-binding</keyword>
<gene>
    <name evidence="6" type="ORF">CTI11_09720</name>
</gene>
<evidence type="ECO:0000256" key="2">
    <source>
        <dbReference type="ARBA" id="ARBA00023125"/>
    </source>
</evidence>
<dbReference type="Pfam" id="PF00392">
    <property type="entry name" value="GntR"/>
    <property type="match status" value="1"/>
</dbReference>
<evidence type="ECO:0000259" key="5">
    <source>
        <dbReference type="PROSITE" id="PS50949"/>
    </source>
</evidence>
<dbReference type="GO" id="GO:0003700">
    <property type="term" value="F:DNA-binding transcription factor activity"/>
    <property type="evidence" value="ECO:0007669"/>
    <property type="project" value="InterPro"/>
</dbReference>
<feature type="region of interest" description="Disordered" evidence="4">
    <location>
        <begin position="1"/>
        <end position="27"/>
    </location>
</feature>
<reference evidence="6" key="1">
    <citation type="submission" date="2017-10" db="EMBL/GenBank/DDBJ databases">
        <title>Chryseobacterium sp. B5 is a hydrocarbonoclastic and plant growth promoting bacterium.</title>
        <authorList>
            <person name="Thijs S."/>
            <person name="Gkorezis P."/>
            <person name="Van Hamme J."/>
        </authorList>
    </citation>
    <scope>NUCLEOTIDE SEQUENCE</scope>
    <source>
        <strain evidence="6">B5</strain>
    </source>
</reference>
<dbReference type="PANTHER" id="PTHR43537">
    <property type="entry name" value="TRANSCRIPTIONAL REGULATOR, GNTR FAMILY"/>
    <property type="match status" value="1"/>
</dbReference>
<dbReference type="InterPro" id="IPR000524">
    <property type="entry name" value="Tscrpt_reg_HTH_GntR"/>
</dbReference>
<name>A0A2G7T7W0_9FLAO</name>
<dbReference type="SUPFAM" id="SSF46785">
    <property type="entry name" value="Winged helix' DNA-binding domain"/>
    <property type="match status" value="2"/>
</dbReference>
<feature type="compositionally biased region" description="Polar residues" evidence="4">
    <location>
        <begin position="1"/>
        <end position="11"/>
    </location>
</feature>
<evidence type="ECO:0000256" key="4">
    <source>
        <dbReference type="SAM" id="MobiDB-lite"/>
    </source>
</evidence>
<evidence type="ECO:0000256" key="3">
    <source>
        <dbReference type="ARBA" id="ARBA00023163"/>
    </source>
</evidence>
<dbReference type="AlphaFoldDB" id="A0A2G7T7W0"/>
<proteinExistence type="predicted"/>
<dbReference type="SMART" id="SM00345">
    <property type="entry name" value="HTH_GNTR"/>
    <property type="match status" value="2"/>
</dbReference>
<dbReference type="InterPro" id="IPR036388">
    <property type="entry name" value="WH-like_DNA-bd_sf"/>
</dbReference>
<organism evidence="6">
    <name type="scientific">Chryseobacterium sp. B5</name>
    <dbReference type="NCBI Taxonomy" id="2050562"/>
    <lineage>
        <taxon>Bacteria</taxon>
        <taxon>Pseudomonadati</taxon>
        <taxon>Bacteroidota</taxon>
        <taxon>Flavobacteriia</taxon>
        <taxon>Flavobacteriales</taxon>
        <taxon>Weeksellaceae</taxon>
        <taxon>Chryseobacterium group</taxon>
        <taxon>Chryseobacterium</taxon>
    </lineage>
</organism>
<dbReference type="GO" id="GO:0003677">
    <property type="term" value="F:DNA binding"/>
    <property type="evidence" value="ECO:0007669"/>
    <property type="project" value="UniProtKB-KW"/>
</dbReference>
<dbReference type="PANTHER" id="PTHR43537:SF24">
    <property type="entry name" value="GLUCONATE OPERON TRANSCRIPTIONAL REPRESSOR"/>
    <property type="match status" value="1"/>
</dbReference>
<evidence type="ECO:0000256" key="1">
    <source>
        <dbReference type="ARBA" id="ARBA00023015"/>
    </source>
</evidence>
<dbReference type="Gene3D" id="1.20.120.530">
    <property type="entry name" value="GntR ligand-binding domain-like"/>
    <property type="match status" value="1"/>
</dbReference>
<keyword evidence="3" id="KW-0804">Transcription</keyword>
<comment type="caution">
    <text evidence="6">The sequence shown here is derived from an EMBL/GenBank/DDBJ whole genome shotgun (WGS) entry which is preliminary data.</text>
</comment>
<accession>A0A2G7T7W0</accession>
<keyword evidence="1" id="KW-0805">Transcription regulation</keyword>
<dbReference type="Gene3D" id="1.10.10.10">
    <property type="entry name" value="Winged helix-like DNA-binding domain superfamily/Winged helix DNA-binding domain"/>
    <property type="match status" value="2"/>
</dbReference>
<dbReference type="PROSITE" id="PS50949">
    <property type="entry name" value="HTH_GNTR"/>
    <property type="match status" value="1"/>
</dbReference>
<feature type="domain" description="HTH gntR-type" evidence="5">
    <location>
        <begin position="29"/>
        <end position="96"/>
    </location>
</feature>